<organism evidence="1 2">
    <name type="scientific">Nocardiopsis alborubida</name>
    <dbReference type="NCBI Taxonomy" id="146802"/>
    <lineage>
        <taxon>Bacteria</taxon>
        <taxon>Bacillati</taxon>
        <taxon>Actinomycetota</taxon>
        <taxon>Actinomycetes</taxon>
        <taxon>Streptosporangiales</taxon>
        <taxon>Nocardiopsidaceae</taxon>
        <taxon>Nocardiopsis</taxon>
    </lineage>
</organism>
<proteinExistence type="predicted"/>
<evidence type="ECO:0000313" key="2">
    <source>
        <dbReference type="Proteomes" id="UP000553209"/>
    </source>
</evidence>
<reference evidence="1 2" key="1">
    <citation type="submission" date="2020-04" db="EMBL/GenBank/DDBJ databases">
        <title>MicrobeNet Type strains.</title>
        <authorList>
            <person name="Nicholson A.C."/>
        </authorList>
    </citation>
    <scope>NUCLEOTIDE SEQUENCE [LARGE SCALE GENOMIC DNA]</scope>
    <source>
        <strain evidence="1 2">ATCC 23612</strain>
    </source>
</reference>
<dbReference type="InterPro" id="IPR012808">
    <property type="entry name" value="CHP02453"/>
</dbReference>
<gene>
    <name evidence="1" type="ORF">HGB44_14715</name>
</gene>
<dbReference type="Pfam" id="PF09365">
    <property type="entry name" value="DUF2461"/>
    <property type="match status" value="1"/>
</dbReference>
<dbReference type="PANTHER" id="PTHR36452">
    <property type="entry name" value="CHROMOSOME 12, WHOLE GENOME SHOTGUN SEQUENCE"/>
    <property type="match status" value="1"/>
</dbReference>
<protein>
    <submittedName>
        <fullName evidence="1">DUF2461 domain-containing protein</fullName>
    </submittedName>
</protein>
<dbReference type="InterPro" id="IPR015996">
    <property type="entry name" value="UCP028451"/>
</dbReference>
<accession>A0A7X6RQL2</accession>
<evidence type="ECO:0000313" key="1">
    <source>
        <dbReference type="EMBL" id="NKY98904.1"/>
    </source>
</evidence>
<dbReference type="PIRSF" id="PIRSF028451">
    <property type="entry name" value="UCP028451"/>
    <property type="match status" value="1"/>
</dbReference>
<dbReference type="EMBL" id="JAAXPG010000012">
    <property type="protein sequence ID" value="NKY98904.1"/>
    <property type="molecule type" value="Genomic_DNA"/>
</dbReference>
<sequence>MDFTGFTEEAFAFFDGLARDNSKDYFHGRHEVYVRAVREPARALAEALEEDFGPMKVGRPNRDVRFSHDKSPYKTHVGLVSQSRGPVGYYLQLGLEGLSVGAGYHAMSGAQVERYRHGVDDERQGPRLARIVEELTARGFDIVGDTLKTHPRGYSGDHPRVHLLRHRSLGAEHNVQRPDVPLSAKLLDTVRADWQATGPLMDWLDRHVTS</sequence>
<dbReference type="RefSeq" id="WP_061078824.1">
    <property type="nucleotide sequence ID" value="NZ_JAAXPG010000012.1"/>
</dbReference>
<dbReference type="NCBIfam" id="TIGR02453">
    <property type="entry name" value="TIGR02453 family protein"/>
    <property type="match status" value="1"/>
</dbReference>
<dbReference type="AlphaFoldDB" id="A0A7X6RQL2"/>
<dbReference type="PANTHER" id="PTHR36452:SF1">
    <property type="entry name" value="DUF2461 DOMAIN-CONTAINING PROTEIN"/>
    <property type="match status" value="1"/>
</dbReference>
<name>A0A7X6RQL2_9ACTN</name>
<comment type="caution">
    <text evidence="1">The sequence shown here is derived from an EMBL/GenBank/DDBJ whole genome shotgun (WGS) entry which is preliminary data.</text>
</comment>
<dbReference type="Proteomes" id="UP000553209">
    <property type="component" value="Unassembled WGS sequence"/>
</dbReference>
<keyword evidence="2" id="KW-1185">Reference proteome</keyword>